<dbReference type="SUPFAM" id="SSF52540">
    <property type="entry name" value="P-loop containing nucleoside triphosphate hydrolases"/>
    <property type="match status" value="1"/>
</dbReference>
<dbReference type="RefSeq" id="WP_081591030.1">
    <property type="nucleotide sequence ID" value="NZ_CP065682.1"/>
</dbReference>
<dbReference type="Pfam" id="PF13671">
    <property type="entry name" value="AAA_33"/>
    <property type="match status" value="1"/>
</dbReference>
<organism evidence="1 2">
    <name type="scientific">Brevibacterium casei</name>
    <dbReference type="NCBI Taxonomy" id="33889"/>
    <lineage>
        <taxon>Bacteria</taxon>
        <taxon>Bacillati</taxon>
        <taxon>Actinomycetota</taxon>
        <taxon>Actinomycetes</taxon>
        <taxon>Micrococcales</taxon>
        <taxon>Brevibacteriaceae</taxon>
        <taxon>Brevibacterium</taxon>
    </lineage>
</organism>
<name>A0A7T2TIR2_9MICO</name>
<evidence type="ECO:0000313" key="1">
    <source>
        <dbReference type="EMBL" id="QPS34608.1"/>
    </source>
</evidence>
<dbReference type="KEGG" id="bcau:I6G59_04595"/>
<dbReference type="Gene3D" id="3.40.50.300">
    <property type="entry name" value="P-loop containing nucleotide triphosphate hydrolases"/>
    <property type="match status" value="1"/>
</dbReference>
<dbReference type="AlphaFoldDB" id="A0A7T2TIR2"/>
<evidence type="ECO:0000313" key="2">
    <source>
        <dbReference type="Proteomes" id="UP000594979"/>
    </source>
</evidence>
<proteinExistence type="predicted"/>
<accession>A0A7T2TIR2</accession>
<gene>
    <name evidence="1" type="ORF">I6G59_04595</name>
</gene>
<sequence length="176" mass="19062">MATAVILVNGIPASGKSTLGAELAEAAGVPFLSVDEVLERLVDSVDYRFPRGPVHELANTVTWRLAALVDDTVVVESFWARERDLETVRDGLRVAGAETVVEVWCDAPVDEAVERYENRDRHGIHEDDPNDVDLWRRSAPLALGPIVRVDTSSISDAVSGPEVLAQVRDALGIPVA</sequence>
<dbReference type="Proteomes" id="UP000594979">
    <property type="component" value="Chromosome"/>
</dbReference>
<reference evidence="1 2" key="1">
    <citation type="submission" date="2020-12" db="EMBL/GenBank/DDBJ databases">
        <title>FDA dAtabase for Regulatory Grade micrObial Sequences (FDA-ARGOS): Supporting development and validation of Infectious Disease Dx tests.</title>
        <authorList>
            <person name="Sproer C."/>
            <person name="Gronow S."/>
            <person name="Severitt S."/>
            <person name="Schroder I."/>
            <person name="Tallon L."/>
            <person name="Sadzewicz L."/>
            <person name="Zhao X."/>
            <person name="Boylan J."/>
            <person name="Ott S."/>
            <person name="Bowen H."/>
            <person name="Vavikolanu K."/>
            <person name="Mehta A."/>
            <person name="Aluvathingal J."/>
            <person name="Nadendla S."/>
            <person name="Lowell S."/>
            <person name="Myers T."/>
            <person name="Yan Y."/>
            <person name="Sichtig H."/>
        </authorList>
    </citation>
    <scope>NUCLEOTIDE SEQUENCE [LARGE SCALE GENOMIC DNA]</scope>
    <source>
        <strain evidence="1 2">FDAARGOS_902</strain>
    </source>
</reference>
<dbReference type="InterPro" id="IPR027417">
    <property type="entry name" value="P-loop_NTPase"/>
</dbReference>
<protein>
    <submittedName>
        <fullName evidence="1">AAA family ATPase</fullName>
    </submittedName>
</protein>
<dbReference type="EMBL" id="CP065682">
    <property type="protein sequence ID" value="QPS34608.1"/>
    <property type="molecule type" value="Genomic_DNA"/>
</dbReference>